<comment type="caution">
    <text evidence="1">The sequence shown here is derived from an EMBL/GenBank/DDBJ whole genome shotgun (WGS) entry which is preliminary data.</text>
</comment>
<accession>A0A2A4J0D2</accession>
<dbReference type="Gene3D" id="1.10.238.270">
    <property type="match status" value="1"/>
</dbReference>
<evidence type="ECO:0008006" key="2">
    <source>
        <dbReference type="Google" id="ProtNLM"/>
    </source>
</evidence>
<sequence length="151" mass="16426">MPPAVSGELTNKCRKANPTANECESLTCVFRESNLMDGTAVNKEKTRTFLDNYVREHPVWSPAIEHAKAACLGPVELKPQGIHLNCPIYDIMHCIFASMIKNATPAQWSSTSECQGYRSFAAACPYCPADCFAAQVPIGSCNACLSLPRSP</sequence>
<protein>
    <recommendedName>
        <fullName evidence="2">Odorant binding protein</fullName>
    </recommendedName>
</protein>
<evidence type="ECO:0000313" key="1">
    <source>
        <dbReference type="EMBL" id="PCG64872.1"/>
    </source>
</evidence>
<proteinExistence type="predicted"/>
<dbReference type="EMBL" id="NWSH01004598">
    <property type="protein sequence ID" value="PCG64872.1"/>
    <property type="molecule type" value="Genomic_DNA"/>
</dbReference>
<dbReference type="SMR" id="A0A2A4J0D2"/>
<dbReference type="AlphaFoldDB" id="A0A2A4J0D2"/>
<organism evidence="1">
    <name type="scientific">Heliothis virescens</name>
    <name type="common">Tobacco budworm moth</name>
    <dbReference type="NCBI Taxonomy" id="7102"/>
    <lineage>
        <taxon>Eukaryota</taxon>
        <taxon>Metazoa</taxon>
        <taxon>Ecdysozoa</taxon>
        <taxon>Arthropoda</taxon>
        <taxon>Hexapoda</taxon>
        <taxon>Insecta</taxon>
        <taxon>Pterygota</taxon>
        <taxon>Neoptera</taxon>
        <taxon>Endopterygota</taxon>
        <taxon>Lepidoptera</taxon>
        <taxon>Glossata</taxon>
        <taxon>Ditrysia</taxon>
        <taxon>Noctuoidea</taxon>
        <taxon>Noctuidae</taxon>
        <taxon>Heliothinae</taxon>
        <taxon>Heliothis</taxon>
    </lineage>
</organism>
<name>A0A2A4J0D2_HELVI</name>
<reference evidence="1" key="1">
    <citation type="submission" date="2017-09" db="EMBL/GenBank/DDBJ databases">
        <title>Contemporary evolution of a Lepidopteran species, Heliothis virescens, in response to modern agricultural practices.</title>
        <authorList>
            <person name="Fritz M.L."/>
            <person name="Deyonke A.M."/>
            <person name="Papanicolaou A."/>
            <person name="Micinski S."/>
            <person name="Westbrook J."/>
            <person name="Gould F."/>
        </authorList>
    </citation>
    <scope>NUCLEOTIDE SEQUENCE [LARGE SCALE GENOMIC DNA]</scope>
    <source>
        <strain evidence="1">HvINT-</strain>
        <tissue evidence="1">Whole body</tissue>
    </source>
</reference>
<gene>
    <name evidence="1" type="ORF">B5V51_9980</name>
</gene>